<evidence type="ECO:0000256" key="4">
    <source>
        <dbReference type="ARBA" id="ARBA00023145"/>
    </source>
</evidence>
<keyword evidence="3" id="KW-0378">Hydrolase</keyword>
<dbReference type="InterPro" id="IPR051792">
    <property type="entry name" value="GGT_bact"/>
</dbReference>
<dbReference type="SUPFAM" id="SSF56235">
    <property type="entry name" value="N-terminal nucleophile aminohydrolases (Ntn hydrolases)"/>
    <property type="match status" value="1"/>
</dbReference>
<keyword evidence="2 5" id="KW-0808">Transferase</keyword>
<evidence type="ECO:0000256" key="2">
    <source>
        <dbReference type="ARBA" id="ARBA00022679"/>
    </source>
</evidence>
<dbReference type="RefSeq" id="WP_368655185.1">
    <property type="nucleotide sequence ID" value="NZ_CP162599.1"/>
</dbReference>
<keyword evidence="4" id="KW-0865">Zymogen</keyword>
<dbReference type="PANTHER" id="PTHR43199">
    <property type="entry name" value="GLUTATHIONE HYDROLASE"/>
    <property type="match status" value="1"/>
</dbReference>
<dbReference type="GO" id="GO:0103068">
    <property type="term" value="F:leukotriene C4 gamma-glutamyl transferase activity"/>
    <property type="evidence" value="ECO:0007669"/>
    <property type="project" value="UniProtKB-EC"/>
</dbReference>
<dbReference type="EC" id="2.3.2.2" evidence="5"/>
<sequence length="217" mass="23675">MNGKNKPEGSTIHLSVSDQEGNIVSYTSTIISFGGNGIVVPGYGFILNNALIGMFSAKDKSSPNYPAPNKRPLSSMSPTIVMKDGKPVITLGSPGSETIMTTVLQTIINYLDFDMNFPEAIASPRLSQMNNEHGKTHYEEIFQDKYMIQGKNLLEDLKEMGHEFKLEKNPQGLGTTTGLEFLLDGRVRAVAEPIRRGGGHAMVQYPSKETGVSHIAE</sequence>
<gene>
    <name evidence="5" type="ORF">AB4Y30_06855</name>
</gene>
<reference evidence="5" key="1">
    <citation type="submission" date="2024-07" db="EMBL/GenBank/DDBJ databases">
        <title>Halotolerant mesophilic bacterium Ornithinibacillus sp. 4-3, sp. nov., isolated from soil.</title>
        <authorList>
            <person name="Sidarenka A.V."/>
            <person name="Guliayeva D.E."/>
            <person name="Leanovich S.I."/>
            <person name="Hileuskaya K.S."/>
            <person name="Akhremchuk A.E."/>
            <person name="Sikolenko M.A."/>
            <person name="Valentovich L.N."/>
        </authorList>
    </citation>
    <scope>NUCLEOTIDE SEQUENCE</scope>
    <source>
        <strain evidence="5">4-3</strain>
    </source>
</reference>
<dbReference type="InterPro" id="IPR043137">
    <property type="entry name" value="GGT_ssub_C"/>
</dbReference>
<evidence type="ECO:0000256" key="3">
    <source>
        <dbReference type="ARBA" id="ARBA00022801"/>
    </source>
</evidence>
<dbReference type="AlphaFoldDB" id="A0AB39HVG5"/>
<dbReference type="PRINTS" id="PR01210">
    <property type="entry name" value="GGTRANSPTASE"/>
</dbReference>
<dbReference type="InterPro" id="IPR029055">
    <property type="entry name" value="Ntn_hydrolases_N"/>
</dbReference>
<evidence type="ECO:0000256" key="1">
    <source>
        <dbReference type="ARBA" id="ARBA00009381"/>
    </source>
</evidence>
<dbReference type="Gene3D" id="3.60.20.40">
    <property type="match status" value="1"/>
</dbReference>
<accession>A0AB39HVG5</accession>
<proteinExistence type="inferred from homology"/>
<organism evidence="5">
    <name type="scientific">Ornithinibacillus sp. 4-3</name>
    <dbReference type="NCBI Taxonomy" id="3231488"/>
    <lineage>
        <taxon>Bacteria</taxon>
        <taxon>Bacillati</taxon>
        <taxon>Bacillota</taxon>
        <taxon>Bacilli</taxon>
        <taxon>Bacillales</taxon>
        <taxon>Bacillaceae</taxon>
        <taxon>Ornithinibacillus</taxon>
    </lineage>
</organism>
<dbReference type="GO" id="GO:0016787">
    <property type="term" value="F:hydrolase activity"/>
    <property type="evidence" value="ECO:0007669"/>
    <property type="project" value="UniProtKB-KW"/>
</dbReference>
<keyword evidence="5" id="KW-0012">Acyltransferase</keyword>
<name>A0AB39HVG5_9BACI</name>
<dbReference type="PANTHER" id="PTHR43199:SF1">
    <property type="entry name" value="GLUTATHIONE HYDROLASE PROENZYME"/>
    <property type="match status" value="1"/>
</dbReference>
<protein>
    <submittedName>
        <fullName evidence="5">Gamma-glutamyltransferase</fullName>
        <ecNumber evidence="5">2.3.2.2</ecNumber>
    </submittedName>
</protein>
<dbReference type="EMBL" id="CP162599">
    <property type="protein sequence ID" value="XDK34515.1"/>
    <property type="molecule type" value="Genomic_DNA"/>
</dbReference>
<dbReference type="Pfam" id="PF01019">
    <property type="entry name" value="G_glu_transpept"/>
    <property type="match status" value="1"/>
</dbReference>
<evidence type="ECO:0000313" key="5">
    <source>
        <dbReference type="EMBL" id="XDK34515.1"/>
    </source>
</evidence>
<comment type="similarity">
    <text evidence="1">Belongs to the gamma-glutamyltransferase family.</text>
</comment>